<reference evidence="1" key="1">
    <citation type="submission" date="2021-01" db="EMBL/GenBank/DDBJ databases">
        <authorList>
            <person name="Corre E."/>
            <person name="Pelletier E."/>
            <person name="Niang G."/>
            <person name="Scheremetjew M."/>
            <person name="Finn R."/>
            <person name="Kale V."/>
            <person name="Holt S."/>
            <person name="Cochrane G."/>
            <person name="Meng A."/>
            <person name="Brown T."/>
            <person name="Cohen L."/>
        </authorList>
    </citation>
    <scope>NUCLEOTIDE SEQUENCE</scope>
    <source>
        <strain evidence="1">PLY429</strain>
    </source>
</reference>
<dbReference type="Pfam" id="PF01947">
    <property type="entry name" value="Rv2949c-like"/>
    <property type="match status" value="1"/>
</dbReference>
<evidence type="ECO:0000313" key="1">
    <source>
        <dbReference type="EMBL" id="CAD9203190.1"/>
    </source>
</evidence>
<accession>A0A7S1SNB4</accession>
<dbReference type="AlphaFoldDB" id="A0A7S1SNB4"/>
<evidence type="ECO:0008006" key="2">
    <source>
        <dbReference type="Google" id="ProtNLM"/>
    </source>
</evidence>
<dbReference type="EMBL" id="HBGG01010715">
    <property type="protein sequence ID" value="CAD9203190.1"/>
    <property type="molecule type" value="Transcribed_RNA"/>
</dbReference>
<proteinExistence type="predicted"/>
<protein>
    <recommendedName>
        <fullName evidence="2">DUF98 domain-containing protein</fullName>
    </recommendedName>
</protein>
<dbReference type="NCBIfam" id="NF037993">
    <property type="entry name" value="cyano_chori_ly"/>
    <property type="match status" value="1"/>
</dbReference>
<dbReference type="InterPro" id="IPR028978">
    <property type="entry name" value="Chorismate_lyase_/UTRA_dom_sf"/>
</dbReference>
<organism evidence="1">
    <name type="scientific">Tetraselmis chuii</name>
    <dbReference type="NCBI Taxonomy" id="63592"/>
    <lineage>
        <taxon>Eukaryota</taxon>
        <taxon>Viridiplantae</taxon>
        <taxon>Chlorophyta</taxon>
        <taxon>core chlorophytes</taxon>
        <taxon>Chlorodendrophyceae</taxon>
        <taxon>Chlorodendrales</taxon>
        <taxon>Chlorodendraceae</taxon>
        <taxon>Tetraselmis</taxon>
    </lineage>
</organism>
<sequence length="283" mass="32210">MGSNPPSSCTVTKSHGRGIPQAAERHFSCRLHPSARHHYPRRCNSSRRHNVESAFVRSEEDLDGLSLTSGWLPLDKLIWEGTEADAMLRGTGAHPSWASVSPPWKVMLLSDGSVTRHLQLLTDLHVVVDCLEMRNIGESLEQLPQEAELLRGPIVQRQVFLREGSENKRAHVYAASWWDASQVDNYLKDSNKPIWVSLSEGRTELYREIKRLYYGHSQKLEEAFQCKGPFWARHYLFWHDGKPLTLIYEVFSGSLEEYLGPANLVTQCNDPLSSIEEDQCANQ</sequence>
<dbReference type="SUPFAM" id="SSF64288">
    <property type="entry name" value="Chorismate lyase-like"/>
    <property type="match status" value="1"/>
</dbReference>
<gene>
    <name evidence="1" type="ORF">TCHU04912_LOCUS5425</name>
</gene>
<name>A0A7S1SNB4_9CHLO</name>
<dbReference type="Gene3D" id="3.40.1410.10">
    <property type="entry name" value="Chorismate lyase-like"/>
    <property type="match status" value="1"/>
</dbReference>
<dbReference type="InterPro" id="IPR048022">
    <property type="entry name" value="Ch_lyase_cyan"/>
</dbReference>
<dbReference type="InterPro" id="IPR002800">
    <property type="entry name" value="Rv2949c-like"/>
</dbReference>